<dbReference type="SMART" id="SM00256">
    <property type="entry name" value="FBOX"/>
    <property type="match status" value="1"/>
</dbReference>
<dbReference type="Proteomes" id="UP001461498">
    <property type="component" value="Unassembled WGS sequence"/>
</dbReference>
<keyword evidence="5" id="KW-1185">Reference proteome</keyword>
<dbReference type="Gene3D" id="1.20.1280.50">
    <property type="match status" value="1"/>
</dbReference>
<proteinExistence type="predicted"/>
<evidence type="ECO:0000313" key="4">
    <source>
        <dbReference type="EMBL" id="KAK9512463.1"/>
    </source>
</evidence>
<gene>
    <name evidence="4" type="ORF">O3M35_000893</name>
</gene>
<name>A0AAW1DSF7_9HEMI</name>
<comment type="pathway">
    <text evidence="1">Protein modification; protein ubiquitination.</text>
</comment>
<dbReference type="InterPro" id="IPR036047">
    <property type="entry name" value="F-box-like_dom_sf"/>
</dbReference>
<evidence type="ECO:0000256" key="1">
    <source>
        <dbReference type="ARBA" id="ARBA00004906"/>
    </source>
</evidence>
<dbReference type="InterPro" id="IPR052121">
    <property type="entry name" value="F-box_SCF_Substrate_Recog"/>
</dbReference>
<dbReference type="EMBL" id="JAPXFL010000001">
    <property type="protein sequence ID" value="KAK9512463.1"/>
    <property type="molecule type" value="Genomic_DNA"/>
</dbReference>
<accession>A0AAW1DSF7</accession>
<dbReference type="SUPFAM" id="SSF81383">
    <property type="entry name" value="F-box domain"/>
    <property type="match status" value="1"/>
</dbReference>
<protein>
    <recommendedName>
        <fullName evidence="3">F-box domain-containing protein</fullName>
    </recommendedName>
</protein>
<feature type="domain" description="F-box" evidence="3">
    <location>
        <begin position="1"/>
        <end position="47"/>
    </location>
</feature>
<evidence type="ECO:0000256" key="2">
    <source>
        <dbReference type="ARBA" id="ARBA00022786"/>
    </source>
</evidence>
<dbReference type="InterPro" id="IPR001810">
    <property type="entry name" value="F-box_dom"/>
</dbReference>
<dbReference type="PANTHER" id="PTHR46550">
    <property type="entry name" value="F-BOX ONLY PROTEIN 3"/>
    <property type="match status" value="1"/>
</dbReference>
<evidence type="ECO:0000259" key="3">
    <source>
        <dbReference type="PROSITE" id="PS50181"/>
    </source>
</evidence>
<sequence length="438" mass="51212">MDIIGQLPIEIAQEIFTYLSATDLSKCCQVSKTWRAFANSDLLWRDICLKKGIICELEYYHEGRWELEPMVDWAQAYMSYVRRRFSNWRKDRKTITTINSCYDTIACCSEDTLVFTNASNVIFIYNISRRKPFGAQIIHPECVDKEILSLNMCNNYLIVRQGDSFSVYYKDNHEFKLKGFLLRHEDSYVYTKHYYETNEGPGFIRFCIIENGLCILVGKSLFICKLSGLNIEIHSVGILDQSLLLHDKYRAFVITDYKTVTGFDVKLNYDDFYLQEYSLIAIKSNKNIVIGLLAAENSLYDFKVWSLKYDRLLRTYRTHRPFGFEVHPKLNLFSSVSLDKFNRRVLLTIYDLIYNISYEVDLNDLAIAQVRLSFIGNDLLYCATRSDWDIYDTTYLLDLSSMRILYENDIGQVSIVSVDSKHAVYLHGEAIEIHTYID</sequence>
<organism evidence="4 5">
    <name type="scientific">Rhynocoris fuscipes</name>
    <dbReference type="NCBI Taxonomy" id="488301"/>
    <lineage>
        <taxon>Eukaryota</taxon>
        <taxon>Metazoa</taxon>
        <taxon>Ecdysozoa</taxon>
        <taxon>Arthropoda</taxon>
        <taxon>Hexapoda</taxon>
        <taxon>Insecta</taxon>
        <taxon>Pterygota</taxon>
        <taxon>Neoptera</taxon>
        <taxon>Paraneoptera</taxon>
        <taxon>Hemiptera</taxon>
        <taxon>Heteroptera</taxon>
        <taxon>Panheteroptera</taxon>
        <taxon>Cimicomorpha</taxon>
        <taxon>Reduviidae</taxon>
        <taxon>Harpactorinae</taxon>
        <taxon>Harpactorini</taxon>
        <taxon>Rhynocoris</taxon>
    </lineage>
</organism>
<dbReference type="GO" id="GO:0005737">
    <property type="term" value="C:cytoplasm"/>
    <property type="evidence" value="ECO:0007669"/>
    <property type="project" value="TreeGrafter"/>
</dbReference>
<keyword evidence="2" id="KW-0833">Ubl conjugation pathway</keyword>
<dbReference type="Pfam" id="PF12937">
    <property type="entry name" value="F-box-like"/>
    <property type="match status" value="1"/>
</dbReference>
<comment type="caution">
    <text evidence="4">The sequence shown here is derived from an EMBL/GenBank/DDBJ whole genome shotgun (WGS) entry which is preliminary data.</text>
</comment>
<dbReference type="PANTHER" id="PTHR46550:SF2">
    <property type="entry name" value="EXPRESSED SEQUENCE C85627-RELATED"/>
    <property type="match status" value="1"/>
</dbReference>
<evidence type="ECO:0000313" key="5">
    <source>
        <dbReference type="Proteomes" id="UP001461498"/>
    </source>
</evidence>
<dbReference type="AlphaFoldDB" id="A0AAW1DSF7"/>
<dbReference type="PROSITE" id="PS50181">
    <property type="entry name" value="FBOX"/>
    <property type="match status" value="1"/>
</dbReference>
<reference evidence="4 5" key="1">
    <citation type="submission" date="2022-12" db="EMBL/GenBank/DDBJ databases">
        <title>Chromosome-level genome assembly of true bugs.</title>
        <authorList>
            <person name="Ma L."/>
            <person name="Li H."/>
        </authorList>
    </citation>
    <scope>NUCLEOTIDE SEQUENCE [LARGE SCALE GENOMIC DNA]</scope>
    <source>
        <strain evidence="4">Lab_2022b</strain>
    </source>
</reference>